<keyword evidence="3" id="KW-1185">Reference proteome</keyword>
<evidence type="ECO:0000256" key="1">
    <source>
        <dbReference type="SAM" id="Phobius"/>
    </source>
</evidence>
<evidence type="ECO:0000313" key="2">
    <source>
        <dbReference type="EMBL" id="KAK0427228.1"/>
    </source>
</evidence>
<protein>
    <submittedName>
        <fullName evidence="2">Uncharacterized protein</fullName>
    </submittedName>
</protein>
<proteinExistence type="predicted"/>
<gene>
    <name evidence="2" type="ORF">QR680_010125</name>
</gene>
<name>A0AA39IQF8_9BILA</name>
<evidence type="ECO:0000313" key="3">
    <source>
        <dbReference type="Proteomes" id="UP001175271"/>
    </source>
</evidence>
<dbReference type="AlphaFoldDB" id="A0AA39IQF8"/>
<feature type="transmembrane region" description="Helical" evidence="1">
    <location>
        <begin position="44"/>
        <end position="70"/>
    </location>
</feature>
<accession>A0AA39IQF8</accession>
<keyword evidence="1" id="KW-0812">Transmembrane</keyword>
<keyword evidence="1" id="KW-1133">Transmembrane helix</keyword>
<organism evidence="2 3">
    <name type="scientific">Steinernema hermaphroditum</name>
    <dbReference type="NCBI Taxonomy" id="289476"/>
    <lineage>
        <taxon>Eukaryota</taxon>
        <taxon>Metazoa</taxon>
        <taxon>Ecdysozoa</taxon>
        <taxon>Nematoda</taxon>
        <taxon>Chromadorea</taxon>
        <taxon>Rhabditida</taxon>
        <taxon>Tylenchina</taxon>
        <taxon>Panagrolaimomorpha</taxon>
        <taxon>Strongyloidoidea</taxon>
        <taxon>Steinernematidae</taxon>
        <taxon>Steinernema</taxon>
    </lineage>
</organism>
<keyword evidence="1" id="KW-0472">Membrane</keyword>
<comment type="caution">
    <text evidence="2">The sequence shown here is derived from an EMBL/GenBank/DDBJ whole genome shotgun (WGS) entry which is preliminary data.</text>
</comment>
<reference evidence="2" key="1">
    <citation type="submission" date="2023-06" db="EMBL/GenBank/DDBJ databases">
        <title>Genomic analysis of the entomopathogenic nematode Steinernema hermaphroditum.</title>
        <authorList>
            <person name="Schwarz E.M."/>
            <person name="Heppert J.K."/>
            <person name="Baniya A."/>
            <person name="Schwartz H.T."/>
            <person name="Tan C.-H."/>
            <person name="Antoshechkin I."/>
            <person name="Sternberg P.W."/>
            <person name="Goodrich-Blair H."/>
            <person name="Dillman A.R."/>
        </authorList>
    </citation>
    <scope>NUCLEOTIDE SEQUENCE</scope>
    <source>
        <strain evidence="2">PS9179</strain>
        <tissue evidence="2">Whole animal</tissue>
    </source>
</reference>
<sequence>MERKLETRNQTIQAFSPLIAEHFFYGMDPIKSLFETPEFPTVKYIIFVFFIIGAVVLALCVLAACIVGLIKDIVEWQKLRYSQIPEDTV</sequence>
<dbReference type="Proteomes" id="UP001175271">
    <property type="component" value="Unassembled WGS sequence"/>
</dbReference>
<dbReference type="EMBL" id="JAUCMV010000001">
    <property type="protein sequence ID" value="KAK0427228.1"/>
    <property type="molecule type" value="Genomic_DNA"/>
</dbReference>